<feature type="transmembrane region" description="Helical" evidence="1">
    <location>
        <begin position="43"/>
        <end position="62"/>
    </location>
</feature>
<comment type="caution">
    <text evidence="2">The sequence shown here is derived from an EMBL/GenBank/DDBJ whole genome shotgun (WGS) entry which is preliminary data.</text>
</comment>
<accession>S9ZQ65</accession>
<keyword evidence="1" id="KW-1133">Transmembrane helix</keyword>
<name>S9ZQ65_9RHOO</name>
<evidence type="ECO:0000313" key="2">
    <source>
        <dbReference type="EMBL" id="EPZ16766.1"/>
    </source>
</evidence>
<evidence type="ECO:0000313" key="3">
    <source>
        <dbReference type="Proteomes" id="UP000015455"/>
    </source>
</evidence>
<sequence>MRSLQMVMFMLCVLGGLFLLVQGPVFFMPARTDPAIGLHFDTLASRLLGAGLLALAAVGGQYLRAMYYSERGPLPNAAAQRIYFACLILALLLIGGAMWRAQPGANPDYRPPSSARH</sequence>
<dbReference type="OrthoDB" id="5298384at2"/>
<dbReference type="EMBL" id="ATJV01000035">
    <property type="protein sequence ID" value="EPZ16766.1"/>
    <property type="molecule type" value="Genomic_DNA"/>
</dbReference>
<proteinExistence type="predicted"/>
<feature type="transmembrane region" description="Helical" evidence="1">
    <location>
        <begin position="82"/>
        <end position="101"/>
    </location>
</feature>
<dbReference type="PATRIC" id="fig|1348657.5.peg.675"/>
<keyword evidence="3" id="KW-1185">Reference proteome</keyword>
<reference evidence="2 3" key="1">
    <citation type="submission" date="2013-06" db="EMBL/GenBank/DDBJ databases">
        <title>Draft genome sequence of Thauera terpenica.</title>
        <authorList>
            <person name="Liu B."/>
            <person name="Frostegard A.H."/>
            <person name="Shapleigh J.P."/>
        </authorList>
    </citation>
    <scope>NUCLEOTIDE SEQUENCE [LARGE SCALE GENOMIC DNA]</scope>
    <source>
        <strain evidence="2 3">58Eu</strain>
    </source>
</reference>
<protein>
    <submittedName>
        <fullName evidence="2">Uncharacterized protein</fullName>
    </submittedName>
</protein>
<keyword evidence="1" id="KW-0812">Transmembrane</keyword>
<evidence type="ECO:0000256" key="1">
    <source>
        <dbReference type="SAM" id="Phobius"/>
    </source>
</evidence>
<dbReference type="RefSeq" id="WP_021248126.1">
    <property type="nucleotide sequence ID" value="NZ_ATJV01000035.1"/>
</dbReference>
<dbReference type="AlphaFoldDB" id="S9ZQ65"/>
<dbReference type="Proteomes" id="UP000015455">
    <property type="component" value="Unassembled WGS sequence"/>
</dbReference>
<dbReference type="STRING" id="1348657.M622_10680"/>
<organism evidence="2 3">
    <name type="scientific">Thauera terpenica 58Eu</name>
    <dbReference type="NCBI Taxonomy" id="1348657"/>
    <lineage>
        <taxon>Bacteria</taxon>
        <taxon>Pseudomonadati</taxon>
        <taxon>Pseudomonadota</taxon>
        <taxon>Betaproteobacteria</taxon>
        <taxon>Rhodocyclales</taxon>
        <taxon>Zoogloeaceae</taxon>
        <taxon>Thauera</taxon>
    </lineage>
</organism>
<keyword evidence="1" id="KW-0472">Membrane</keyword>
<gene>
    <name evidence="2" type="ORF">M622_10680</name>
</gene>